<dbReference type="InterPro" id="IPR001845">
    <property type="entry name" value="HTH_ArsR_DNA-bd_dom"/>
</dbReference>
<comment type="caution">
    <text evidence="3">The sequence shown here is derived from an EMBL/GenBank/DDBJ whole genome shotgun (WGS) entry which is preliminary data.</text>
</comment>
<name>A0A163DZM4_9BACL</name>
<protein>
    <submittedName>
        <fullName evidence="3">Transcriptional regulator</fullName>
    </submittedName>
</protein>
<dbReference type="EMBL" id="LWMH01000002">
    <property type="protein sequence ID" value="KZS43513.1"/>
    <property type="molecule type" value="Genomic_DNA"/>
</dbReference>
<dbReference type="SUPFAM" id="SSF46785">
    <property type="entry name" value="Winged helix' DNA-binding domain"/>
    <property type="match status" value="1"/>
</dbReference>
<feature type="domain" description="HTH arsR-type" evidence="2">
    <location>
        <begin position="8"/>
        <end position="54"/>
    </location>
</feature>
<dbReference type="InterPro" id="IPR036390">
    <property type="entry name" value="WH_DNA-bd_sf"/>
</dbReference>
<dbReference type="Pfam" id="PF01022">
    <property type="entry name" value="HTH_5"/>
    <property type="match status" value="1"/>
</dbReference>
<dbReference type="CDD" id="cd00090">
    <property type="entry name" value="HTH_ARSR"/>
    <property type="match status" value="1"/>
</dbReference>
<organism evidence="3 4">
    <name type="scientific">Paenibacillus glucanolyticus</name>
    <dbReference type="NCBI Taxonomy" id="59843"/>
    <lineage>
        <taxon>Bacteria</taxon>
        <taxon>Bacillati</taxon>
        <taxon>Bacillota</taxon>
        <taxon>Bacilli</taxon>
        <taxon>Bacillales</taxon>
        <taxon>Paenibacillaceae</taxon>
        <taxon>Paenibacillus</taxon>
    </lineage>
</organism>
<sequence length="215" mass="24615">MDQEVAYSTREYIMQMLKINGELSTKSITETLGITGMAVRRHLESLKNEGYITYRTVKQPMGRPVSLYSLTDSAEDFFPKNYHALALDLLSELQDEAGDEMISLLFDKRKGTLLNKYTPAVKADALEERVIALAQIQNDNGYMVDYKKVTEDEYIFEELNCPISQVANRFQHACRCELDLFQSLLEADVERTECLAKGDKKCVYRIRKQVESGQT</sequence>
<dbReference type="RefSeq" id="WP_006211043.1">
    <property type="nucleotide sequence ID" value="NZ_CBCSBX010000001.1"/>
</dbReference>
<gene>
    <name evidence="3" type="ORF">AWU65_25765</name>
</gene>
<evidence type="ECO:0000313" key="4">
    <source>
        <dbReference type="Proteomes" id="UP000076796"/>
    </source>
</evidence>
<dbReference type="GO" id="GO:0003700">
    <property type="term" value="F:DNA-binding transcription factor activity"/>
    <property type="evidence" value="ECO:0007669"/>
    <property type="project" value="InterPro"/>
</dbReference>
<keyword evidence="1" id="KW-0238">DNA-binding</keyword>
<evidence type="ECO:0000313" key="3">
    <source>
        <dbReference type="EMBL" id="KZS43513.1"/>
    </source>
</evidence>
<evidence type="ECO:0000256" key="1">
    <source>
        <dbReference type="ARBA" id="ARBA00023125"/>
    </source>
</evidence>
<proteinExistence type="predicted"/>
<dbReference type="InterPro" id="IPR036388">
    <property type="entry name" value="WH-like_DNA-bd_sf"/>
</dbReference>
<dbReference type="Proteomes" id="UP000076796">
    <property type="component" value="Unassembled WGS sequence"/>
</dbReference>
<dbReference type="GO" id="GO:0003677">
    <property type="term" value="F:DNA binding"/>
    <property type="evidence" value="ECO:0007669"/>
    <property type="project" value="UniProtKB-KW"/>
</dbReference>
<dbReference type="InterPro" id="IPR011991">
    <property type="entry name" value="ArsR-like_HTH"/>
</dbReference>
<evidence type="ECO:0000259" key="2">
    <source>
        <dbReference type="Pfam" id="PF01022"/>
    </source>
</evidence>
<dbReference type="KEGG" id="pglu:A3958_24385"/>
<dbReference type="OrthoDB" id="155998at2"/>
<dbReference type="STRING" id="59843.A3958_24385"/>
<keyword evidence="4" id="KW-1185">Reference proteome</keyword>
<accession>A0A163DZM4</accession>
<dbReference type="Gene3D" id="1.10.10.10">
    <property type="entry name" value="Winged helix-like DNA-binding domain superfamily/Winged helix DNA-binding domain"/>
    <property type="match status" value="1"/>
</dbReference>
<dbReference type="AlphaFoldDB" id="A0A163DZM4"/>
<reference evidence="3" key="1">
    <citation type="journal article" date="2016" name="Genome Announc.">
        <title>Draft genomes of two strains of Paenibacillus glucanolyticus with capability to degrade lignocellulose.</title>
        <authorList>
            <person name="Mathews S.L."/>
            <person name="Pawlak J."/>
            <person name="Grunden A.M."/>
        </authorList>
    </citation>
    <scope>NUCLEOTIDE SEQUENCE [LARGE SCALE GENOMIC DNA]</scope>
    <source>
        <strain evidence="3">SLM1</strain>
    </source>
</reference>